<evidence type="ECO:0000256" key="5">
    <source>
        <dbReference type="ARBA" id="ARBA00022842"/>
    </source>
</evidence>
<evidence type="ECO:0000256" key="1">
    <source>
        <dbReference type="ARBA" id="ARBA00001946"/>
    </source>
</evidence>
<dbReference type="Pfam" id="PF03372">
    <property type="entry name" value="Exo_endo_phos"/>
    <property type="match status" value="1"/>
</dbReference>
<dbReference type="InterPro" id="IPR036691">
    <property type="entry name" value="Endo/exonu/phosph_ase_sf"/>
</dbReference>
<comment type="similarity">
    <text evidence="2">Belongs to the DNA repair enzymes AP/ExoA family.</text>
</comment>
<dbReference type="Gene3D" id="3.60.10.10">
    <property type="entry name" value="Endonuclease/exonuclease/phosphatase"/>
    <property type="match status" value="1"/>
</dbReference>
<keyword evidence="3" id="KW-0479">Metal-binding</keyword>
<evidence type="ECO:0000256" key="3">
    <source>
        <dbReference type="ARBA" id="ARBA00022723"/>
    </source>
</evidence>
<dbReference type="GO" id="GO:0003906">
    <property type="term" value="F:DNA-(apurinic or apyrimidinic site) endonuclease activity"/>
    <property type="evidence" value="ECO:0007669"/>
    <property type="project" value="TreeGrafter"/>
</dbReference>
<evidence type="ECO:0000256" key="4">
    <source>
        <dbReference type="ARBA" id="ARBA00022801"/>
    </source>
</evidence>
<dbReference type="GO" id="GO:0008311">
    <property type="term" value="F:double-stranded DNA 3'-5' DNA exonuclease activity"/>
    <property type="evidence" value="ECO:0007669"/>
    <property type="project" value="TreeGrafter"/>
</dbReference>
<dbReference type="SUPFAM" id="SSF56219">
    <property type="entry name" value="DNase I-like"/>
    <property type="match status" value="1"/>
</dbReference>
<dbReference type="AlphaFoldDB" id="A0A2N9GLC5"/>
<sequence>MKPFHKIQATGQDKEFHSKSQQGGIRVPEGRNGVRWAYFEKELRRFFLNEKSPPLSGSAVGGQRHEGVSVNLRKKSDLGKGSNLLAVEIHRPKSQVESSSKEVGASSNSQLESSEVDLATVEDLSESEEDGLTVEEAIRDLVFHPFVSDVFGVEGVTSDNVMEFVVAGMAIAPLLLIDGVNGMEMASLLLLDGASGYASPPLPLAWSTKPDSERTQSPIVCEPLAKIAPLGFSEFTDQYLGDVLALEEAMLLWVEQKYKDFSELVGMPIAGFEVECIALLCKIDAKRKKGRHTPGPRKPTRGLNNPRKREVLKNLLRDWRGDVVCLQESKLDAVDQRLIRSLWGNVYAGWEALPTVNMAGGIILMWDKKVLEKLDVHIGEYSVSYQWGSLDDGFVWTGTGVYGPNLDSMRSYFWDELLGVQNCWSSPWCLFGDFNVVRYPKERLGCTSFTSVMADFSDFIDMINLIDLPLLGGPFTWCSGLDLPLMSRIDRVLVSADWEDHFPDEDLKIWNKEVFGDVGLRKKGVMAEIGRLDEQEFQGVIFDEERVQRDQLRAEWDSLAHLDEISWHQKSRVLWLRKGDNNTKFFHKMANSNRRRNRVQVIEMDGVSYDDEANIREQMVLFYTNLYQESEVWHPDVDGLPFTTIGEEDCRLLERNFDKEEEVYEQGQFEKSLNATFIELIPKKPNAVNIKDFRPISLIGSMYKLQAKVLANRLRGVLDELVSES</sequence>
<dbReference type="GO" id="GO:0008081">
    <property type="term" value="F:phosphoric diester hydrolase activity"/>
    <property type="evidence" value="ECO:0007669"/>
    <property type="project" value="TreeGrafter"/>
</dbReference>
<comment type="cofactor">
    <cofactor evidence="1">
        <name>Mg(2+)</name>
        <dbReference type="ChEBI" id="CHEBI:18420"/>
    </cofactor>
</comment>
<dbReference type="EMBL" id="OIVN01002391">
    <property type="protein sequence ID" value="SPD03247.1"/>
    <property type="molecule type" value="Genomic_DNA"/>
</dbReference>
<dbReference type="GO" id="GO:0005634">
    <property type="term" value="C:nucleus"/>
    <property type="evidence" value="ECO:0007669"/>
    <property type="project" value="TreeGrafter"/>
</dbReference>
<keyword evidence="4" id="KW-0378">Hydrolase</keyword>
<dbReference type="PANTHER" id="PTHR22748:SF11">
    <property type="entry name" value="OS07G0184032 PROTEIN"/>
    <property type="match status" value="1"/>
</dbReference>
<dbReference type="PANTHER" id="PTHR22748">
    <property type="entry name" value="AP ENDONUCLEASE"/>
    <property type="match status" value="1"/>
</dbReference>
<protein>
    <recommendedName>
        <fullName evidence="7">Endonuclease/exonuclease/phosphatase domain-containing protein</fullName>
    </recommendedName>
</protein>
<evidence type="ECO:0000259" key="7">
    <source>
        <dbReference type="Pfam" id="PF03372"/>
    </source>
</evidence>
<evidence type="ECO:0000256" key="2">
    <source>
        <dbReference type="ARBA" id="ARBA00007092"/>
    </source>
</evidence>
<evidence type="ECO:0000256" key="6">
    <source>
        <dbReference type="SAM" id="MobiDB-lite"/>
    </source>
</evidence>
<reference evidence="8" key="1">
    <citation type="submission" date="2018-02" db="EMBL/GenBank/DDBJ databases">
        <authorList>
            <person name="Cohen D.B."/>
            <person name="Kent A.D."/>
        </authorList>
    </citation>
    <scope>NUCLEOTIDE SEQUENCE</scope>
</reference>
<dbReference type="GO" id="GO:0046872">
    <property type="term" value="F:metal ion binding"/>
    <property type="evidence" value="ECO:0007669"/>
    <property type="project" value="UniProtKB-KW"/>
</dbReference>
<feature type="domain" description="Endonuclease/exonuclease/phosphatase" evidence="7">
    <location>
        <begin position="301"/>
        <end position="501"/>
    </location>
</feature>
<proteinExistence type="inferred from homology"/>
<dbReference type="GO" id="GO:0006284">
    <property type="term" value="P:base-excision repair"/>
    <property type="evidence" value="ECO:0007669"/>
    <property type="project" value="TreeGrafter"/>
</dbReference>
<keyword evidence="5" id="KW-0460">Magnesium</keyword>
<feature type="region of interest" description="Disordered" evidence="6">
    <location>
        <begin position="93"/>
        <end position="117"/>
    </location>
</feature>
<name>A0A2N9GLC5_FAGSY</name>
<evidence type="ECO:0000313" key="8">
    <source>
        <dbReference type="EMBL" id="SPD03247.1"/>
    </source>
</evidence>
<gene>
    <name evidence="8" type="ORF">FSB_LOCUS31129</name>
</gene>
<organism evidence="8">
    <name type="scientific">Fagus sylvatica</name>
    <name type="common">Beechnut</name>
    <dbReference type="NCBI Taxonomy" id="28930"/>
    <lineage>
        <taxon>Eukaryota</taxon>
        <taxon>Viridiplantae</taxon>
        <taxon>Streptophyta</taxon>
        <taxon>Embryophyta</taxon>
        <taxon>Tracheophyta</taxon>
        <taxon>Spermatophyta</taxon>
        <taxon>Magnoliopsida</taxon>
        <taxon>eudicotyledons</taxon>
        <taxon>Gunneridae</taxon>
        <taxon>Pentapetalae</taxon>
        <taxon>rosids</taxon>
        <taxon>fabids</taxon>
        <taxon>Fagales</taxon>
        <taxon>Fagaceae</taxon>
        <taxon>Fagus</taxon>
    </lineage>
</organism>
<dbReference type="InterPro" id="IPR005135">
    <property type="entry name" value="Endo/exonuclease/phosphatase"/>
</dbReference>
<feature type="region of interest" description="Disordered" evidence="6">
    <location>
        <begin position="1"/>
        <end position="28"/>
    </location>
</feature>
<dbReference type="InterPro" id="IPR004808">
    <property type="entry name" value="AP_endonuc_1"/>
</dbReference>
<accession>A0A2N9GLC5</accession>